<evidence type="ECO:0000256" key="8">
    <source>
        <dbReference type="ARBA" id="ARBA00022801"/>
    </source>
</evidence>
<gene>
    <name evidence="10" type="primary">ung</name>
    <name evidence="13" type="ORF">D7003_11110</name>
</gene>
<comment type="subcellular location">
    <subcellularLocation>
        <location evidence="3 10">Cytoplasm</location>
    </subcellularLocation>
</comment>
<dbReference type="NCBIfam" id="NF003588">
    <property type="entry name" value="PRK05254.1-1"/>
    <property type="match status" value="1"/>
</dbReference>
<evidence type="ECO:0000256" key="5">
    <source>
        <dbReference type="ARBA" id="ARBA00012030"/>
    </source>
</evidence>
<dbReference type="PANTHER" id="PTHR11264">
    <property type="entry name" value="URACIL-DNA GLYCOSYLASE"/>
    <property type="match status" value="1"/>
</dbReference>
<keyword evidence="8 10" id="KW-0378">Hydrolase</keyword>
<dbReference type="InterPro" id="IPR018085">
    <property type="entry name" value="Ura-DNA_Glyclase_AS"/>
</dbReference>
<feature type="domain" description="Uracil-DNA glycosylase-like" evidence="12">
    <location>
        <begin position="93"/>
        <end position="258"/>
    </location>
</feature>
<keyword evidence="14" id="KW-1185">Reference proteome</keyword>
<keyword evidence="13" id="KW-0326">Glycosidase</keyword>
<name>A0A3N0BXA8_9MICC</name>
<dbReference type="NCBIfam" id="NF003592">
    <property type="entry name" value="PRK05254.1-5"/>
    <property type="match status" value="1"/>
</dbReference>
<evidence type="ECO:0000313" key="13">
    <source>
        <dbReference type="EMBL" id="RNL54371.1"/>
    </source>
</evidence>
<evidence type="ECO:0000313" key="14">
    <source>
        <dbReference type="Proteomes" id="UP000273807"/>
    </source>
</evidence>
<comment type="caution">
    <text evidence="13">The sequence shown here is derived from an EMBL/GenBank/DDBJ whole genome shotgun (WGS) entry which is preliminary data.</text>
</comment>
<protein>
    <recommendedName>
        <fullName evidence="5 10">Uracil-DNA glycosylase</fullName>
        <shortName evidence="10">UDG</shortName>
        <ecNumber evidence="5 10">3.2.2.27</ecNumber>
    </recommendedName>
</protein>
<keyword evidence="7 10" id="KW-0227">DNA damage</keyword>
<evidence type="ECO:0000256" key="3">
    <source>
        <dbReference type="ARBA" id="ARBA00004496"/>
    </source>
</evidence>
<reference evidence="13 14" key="1">
    <citation type="submission" date="2018-10" db="EMBL/GenBank/DDBJ databases">
        <title>Genome sequencing of Arthrobacter oryzae TNB02.</title>
        <authorList>
            <person name="Cho Y.-J."/>
            <person name="Cho A."/>
            <person name="Kim O.-S."/>
        </authorList>
    </citation>
    <scope>NUCLEOTIDE SEQUENCE [LARGE SCALE GENOMIC DNA]</scope>
    <source>
        <strain evidence="13 14">TNB02</strain>
    </source>
</reference>
<dbReference type="GO" id="GO:0004844">
    <property type="term" value="F:uracil DNA N-glycosylase activity"/>
    <property type="evidence" value="ECO:0007669"/>
    <property type="project" value="UniProtKB-UniRule"/>
</dbReference>
<dbReference type="GO" id="GO:0005737">
    <property type="term" value="C:cytoplasm"/>
    <property type="evidence" value="ECO:0007669"/>
    <property type="project" value="UniProtKB-SubCell"/>
</dbReference>
<dbReference type="HAMAP" id="MF_00148">
    <property type="entry name" value="UDG"/>
    <property type="match status" value="1"/>
</dbReference>
<dbReference type="Proteomes" id="UP000273807">
    <property type="component" value="Unassembled WGS sequence"/>
</dbReference>
<dbReference type="Gene3D" id="3.40.470.10">
    <property type="entry name" value="Uracil-DNA glycosylase-like domain"/>
    <property type="match status" value="1"/>
</dbReference>
<accession>A0A3N0BXA8</accession>
<dbReference type="SMART" id="SM00987">
    <property type="entry name" value="UreE_C"/>
    <property type="match status" value="1"/>
</dbReference>
<sequence length="274" mass="28927">MVRAQHRLVICAPARMGPVFDPDALFELEPPQGDAVGFAEMSRLPLADLVAPDWVEALAPVDGPLRAVLAFLAGEVAAGHEVLPSPSNMLRVFRQPLPGVRVLVVGQDPYPTPGHAVGLSFAVSGTTRPVPRSLANIYKELEADLGLTPRTHGDLSRWSEQGVLLLNRVLSVRAGAAGSHRNKGWEAITAAAISAVAHRRTPAGGDVPLVAILWGKDAESVQPLLGSAAVISSAHPSPLSASRGFFGSRPFSRTNTLLQELGDGTVDWELPPLP</sequence>
<comment type="catalytic activity">
    <reaction evidence="1 10">
        <text>Hydrolyzes single-stranded DNA or mismatched double-stranded DNA and polynucleotides, releasing free uracil.</text>
        <dbReference type="EC" id="3.2.2.27"/>
    </reaction>
</comment>
<dbReference type="EMBL" id="RBED01000101">
    <property type="protein sequence ID" value="RNL54371.1"/>
    <property type="molecule type" value="Genomic_DNA"/>
</dbReference>
<evidence type="ECO:0000256" key="2">
    <source>
        <dbReference type="ARBA" id="ARBA00002631"/>
    </source>
</evidence>
<dbReference type="FunFam" id="3.40.470.10:FF:000006">
    <property type="entry name" value="Uracil-DNA glycosylase"/>
    <property type="match status" value="1"/>
</dbReference>
<dbReference type="CDD" id="cd10027">
    <property type="entry name" value="UDG-F1-like"/>
    <property type="match status" value="1"/>
</dbReference>
<comment type="function">
    <text evidence="2 10">Excises uracil residues from the DNA which can arise as a result of misincorporation of dUMP residues by DNA polymerase or due to deamination of cytosine.</text>
</comment>
<dbReference type="EC" id="3.2.2.27" evidence="5 10"/>
<dbReference type="PANTHER" id="PTHR11264:SF0">
    <property type="entry name" value="URACIL-DNA GLYCOSYLASE"/>
    <property type="match status" value="1"/>
</dbReference>
<keyword evidence="9 10" id="KW-0234">DNA repair</keyword>
<evidence type="ECO:0000256" key="11">
    <source>
        <dbReference type="PROSITE-ProRule" id="PRU10072"/>
    </source>
</evidence>
<evidence type="ECO:0000256" key="6">
    <source>
        <dbReference type="ARBA" id="ARBA00022490"/>
    </source>
</evidence>
<dbReference type="InterPro" id="IPR005122">
    <property type="entry name" value="Uracil-DNA_glycosylase-like"/>
</dbReference>
<dbReference type="SUPFAM" id="SSF52141">
    <property type="entry name" value="Uracil-DNA glycosylase-like"/>
    <property type="match status" value="1"/>
</dbReference>
<evidence type="ECO:0000256" key="1">
    <source>
        <dbReference type="ARBA" id="ARBA00001400"/>
    </source>
</evidence>
<dbReference type="OrthoDB" id="9804372at2"/>
<evidence type="ECO:0000256" key="4">
    <source>
        <dbReference type="ARBA" id="ARBA00008184"/>
    </source>
</evidence>
<comment type="similarity">
    <text evidence="4 10">Belongs to the uracil-DNA glycosylase (UDG) superfamily. UNG family.</text>
</comment>
<evidence type="ECO:0000256" key="10">
    <source>
        <dbReference type="HAMAP-Rule" id="MF_00148"/>
    </source>
</evidence>
<dbReference type="InterPro" id="IPR036895">
    <property type="entry name" value="Uracil-DNA_glycosylase-like_sf"/>
</dbReference>
<evidence type="ECO:0000256" key="9">
    <source>
        <dbReference type="ARBA" id="ARBA00023204"/>
    </source>
</evidence>
<evidence type="ECO:0000259" key="12">
    <source>
        <dbReference type="SMART" id="SM00986"/>
    </source>
</evidence>
<evidence type="ECO:0000256" key="7">
    <source>
        <dbReference type="ARBA" id="ARBA00022763"/>
    </source>
</evidence>
<proteinExistence type="inferred from homology"/>
<dbReference type="Pfam" id="PF03167">
    <property type="entry name" value="UDG"/>
    <property type="match status" value="1"/>
</dbReference>
<keyword evidence="6 10" id="KW-0963">Cytoplasm</keyword>
<dbReference type="InterPro" id="IPR002043">
    <property type="entry name" value="UDG_fam1"/>
</dbReference>
<dbReference type="SMART" id="SM00986">
    <property type="entry name" value="UDG"/>
    <property type="match status" value="1"/>
</dbReference>
<dbReference type="AlphaFoldDB" id="A0A3N0BXA8"/>
<feature type="active site" description="Proton acceptor" evidence="10 11">
    <location>
        <position position="108"/>
    </location>
</feature>
<organism evidence="13 14">
    <name type="scientific">Arthrobacter oryzae</name>
    <dbReference type="NCBI Taxonomy" id="409290"/>
    <lineage>
        <taxon>Bacteria</taxon>
        <taxon>Bacillati</taxon>
        <taxon>Actinomycetota</taxon>
        <taxon>Actinomycetes</taxon>
        <taxon>Micrococcales</taxon>
        <taxon>Micrococcaceae</taxon>
        <taxon>Arthrobacter</taxon>
    </lineage>
</organism>
<dbReference type="PROSITE" id="PS00130">
    <property type="entry name" value="U_DNA_GLYCOSYLASE"/>
    <property type="match status" value="1"/>
</dbReference>
<dbReference type="GO" id="GO:0097510">
    <property type="term" value="P:base-excision repair, AP site formation via deaminated base removal"/>
    <property type="evidence" value="ECO:0007669"/>
    <property type="project" value="TreeGrafter"/>
</dbReference>